<feature type="domain" description="RPAP1 C-terminal" evidence="3">
    <location>
        <begin position="294"/>
        <end position="369"/>
    </location>
</feature>
<feature type="compositionally biased region" description="Basic and acidic residues" evidence="2">
    <location>
        <begin position="30"/>
        <end position="39"/>
    </location>
</feature>
<feature type="domain" description="RPAP1 N-terminal" evidence="4">
    <location>
        <begin position="68"/>
        <end position="112"/>
    </location>
</feature>
<dbReference type="InterPro" id="IPR013930">
    <property type="entry name" value="RPAP1_N"/>
</dbReference>
<evidence type="ECO:0000313" key="6">
    <source>
        <dbReference type="EMBL" id="CAX41474.1"/>
    </source>
</evidence>
<name>B9WH33_CANDC</name>
<dbReference type="InterPro" id="IPR039913">
    <property type="entry name" value="RPAP1/Rba50"/>
</dbReference>
<dbReference type="Pfam" id="PF08620">
    <property type="entry name" value="RPAP1_C"/>
    <property type="match status" value="1"/>
</dbReference>
<comment type="similarity">
    <text evidence="1">Belongs to the RPAP1 family.</text>
</comment>
<gene>
    <name evidence="5" type="ordered locus">Cd36_50920</name>
    <name evidence="6" type="ORF">CD36_50920</name>
</gene>
<feature type="compositionally biased region" description="Basic and acidic residues" evidence="2">
    <location>
        <begin position="8"/>
        <end position="20"/>
    </location>
</feature>
<dbReference type="EMBL" id="FM992692">
    <property type="protein sequence ID" value="CAX41474.1"/>
    <property type="molecule type" value="Genomic_DNA"/>
</dbReference>
<dbReference type="InterPro" id="IPR013929">
    <property type="entry name" value="RPAP1_C"/>
</dbReference>
<evidence type="ECO:0000256" key="1">
    <source>
        <dbReference type="ARBA" id="ARBA00009953"/>
    </source>
</evidence>
<protein>
    <submittedName>
        <fullName evidence="6">RNA polymerase II-associated protein, putative</fullName>
    </submittedName>
</protein>
<dbReference type="Proteomes" id="UP000002605">
    <property type="component" value="Chromosome 5"/>
</dbReference>
<reference evidence="6 7" key="1">
    <citation type="journal article" date="2009" name="Genome Res.">
        <title>Comparative genomics of the fungal pathogens Candida dubliniensis and Candida albicans.</title>
        <authorList>
            <person name="Jackson A.P."/>
            <person name="Gamble J.A."/>
            <person name="Yeomans T."/>
            <person name="Moran G.P."/>
            <person name="Saunders D."/>
            <person name="Harris D."/>
            <person name="Aslett M."/>
            <person name="Barrell J.F."/>
            <person name="Butler G."/>
            <person name="Citiulo F."/>
            <person name="Coleman D.C."/>
            <person name="de Groot P.W.J."/>
            <person name="Goodwin T.J."/>
            <person name="Quail M.A."/>
            <person name="McQuillan J."/>
            <person name="Munro C.A."/>
            <person name="Pain A."/>
            <person name="Poulter R.T."/>
            <person name="Rajandream M.A."/>
            <person name="Renauld H."/>
            <person name="Spiering M.J."/>
            <person name="Tivey A."/>
            <person name="Gow N.A.R."/>
            <person name="Barrell B."/>
            <person name="Sullivan D.J."/>
            <person name="Berriman M."/>
        </authorList>
    </citation>
    <scope>NUCLEOTIDE SEQUENCE [LARGE SCALE GENOMIC DNA]</scope>
    <source>
        <strain evidence="7">CD36 / ATCC MYA-646 / CBS 7987 / NCPF 3949 / NRRL Y-17841</strain>
    </source>
</reference>
<dbReference type="KEGG" id="cdu:CD36_50920"/>
<proteinExistence type="inferred from homology"/>
<sequence length="464" mass="52632">MMDFIGEIIEHETETPKEPTPKPTLGGFPELKKLKEKKVSRWKQKQQQEQQQKTASHKPTETRSEASKIHQENIEKMAQMSEEEILQEREELLKGLDPKLIESLIGRSKKREGTGHGHNGHTHEHAEGYHGWIGSMKTSEGLTDLSQLDKEDVDRALGISSLSLNESDGNNNSTKKVTFDDNIKTVKFEDLDEGIELDPNGWEDVTDVNELVPNSDHIAPDDYQINPDSDDEGLNNTVHFTKPKQPELDINDPDFFDKLHEKYYPDLPKETDKLSWMTQPMPKQVSTVYESISDMRFDFKGDLIELSAEGEESKGSSSDIPTYMGLHHHSENPHMAGYTLGELAHLARSTLAGQRCLSIQTLGRILHKLGLHKYSILPTTDSGDPSFTDEIKQLSNSFEDMMWDLIDQLRIIETITEAADEKKTRNLSVRNYAIEALWLYRTGGGRPETTKQTEEDLIAQAVQK</sequence>
<evidence type="ECO:0000313" key="5">
    <source>
        <dbReference type="CGD" id="CAL0000168471"/>
    </source>
</evidence>
<accession>B9WH33</accession>
<organism evidence="6 7">
    <name type="scientific">Candida dubliniensis (strain CD36 / ATCC MYA-646 / CBS 7987 / NCPF 3949 / NRRL Y-17841)</name>
    <name type="common">Yeast</name>
    <dbReference type="NCBI Taxonomy" id="573826"/>
    <lineage>
        <taxon>Eukaryota</taxon>
        <taxon>Fungi</taxon>
        <taxon>Dikarya</taxon>
        <taxon>Ascomycota</taxon>
        <taxon>Saccharomycotina</taxon>
        <taxon>Pichiomycetes</taxon>
        <taxon>Debaryomycetaceae</taxon>
        <taxon>Candida/Lodderomyces clade</taxon>
        <taxon>Candida</taxon>
    </lineage>
</organism>
<feature type="compositionally biased region" description="Basic and acidic residues" evidence="2">
    <location>
        <begin position="58"/>
        <end position="69"/>
    </location>
</feature>
<dbReference type="CGD" id="CAL0000168471">
    <property type="gene designation" value="Cd36_50920"/>
</dbReference>
<dbReference type="PANTHER" id="PTHR21483">
    <property type="entry name" value="RNA POLYMERASE II-ASSOCIATED PROTEIN 1"/>
    <property type="match status" value="1"/>
</dbReference>
<dbReference type="AlphaFoldDB" id="B9WH33"/>
<keyword evidence="7" id="KW-1185">Reference proteome</keyword>
<dbReference type="GeneID" id="8048093"/>
<evidence type="ECO:0000313" key="7">
    <source>
        <dbReference type="Proteomes" id="UP000002605"/>
    </source>
</evidence>
<dbReference type="HOGENOM" id="CLU_031074_0_0_1"/>
<feature type="region of interest" description="Disordered" evidence="2">
    <location>
        <begin position="1"/>
        <end position="69"/>
    </location>
</feature>
<dbReference type="OrthoDB" id="348201at2759"/>
<evidence type="ECO:0000256" key="2">
    <source>
        <dbReference type="SAM" id="MobiDB-lite"/>
    </source>
</evidence>
<evidence type="ECO:0000259" key="3">
    <source>
        <dbReference type="Pfam" id="PF08620"/>
    </source>
</evidence>
<evidence type="ECO:0000259" key="4">
    <source>
        <dbReference type="Pfam" id="PF08621"/>
    </source>
</evidence>
<dbReference type="eggNOG" id="KOG1894">
    <property type="taxonomic scope" value="Eukaryota"/>
</dbReference>
<dbReference type="PANTHER" id="PTHR21483:SF18">
    <property type="entry name" value="RNA POLYMERASE II-ASSOCIATED PROTEIN 1"/>
    <property type="match status" value="1"/>
</dbReference>
<dbReference type="Pfam" id="PF08621">
    <property type="entry name" value="RPAP1_N"/>
    <property type="match status" value="1"/>
</dbReference>
<dbReference type="GO" id="GO:0006366">
    <property type="term" value="P:transcription by RNA polymerase II"/>
    <property type="evidence" value="ECO:0007669"/>
    <property type="project" value="InterPro"/>
</dbReference>
<dbReference type="RefSeq" id="XP_002420396.1">
    <property type="nucleotide sequence ID" value="XM_002420351.1"/>
</dbReference>
<dbReference type="VEuPathDB" id="FungiDB:CD36_50920"/>